<gene>
    <name evidence="2" type="ORF">COT52_02250</name>
</gene>
<keyword evidence="1" id="KW-0472">Membrane</keyword>
<proteinExistence type="predicted"/>
<dbReference type="AlphaFoldDB" id="A0A2H0X718"/>
<evidence type="ECO:0000313" key="2">
    <source>
        <dbReference type="EMBL" id="PIS20723.1"/>
    </source>
</evidence>
<feature type="transmembrane region" description="Helical" evidence="1">
    <location>
        <begin position="95"/>
        <end position="116"/>
    </location>
</feature>
<comment type="caution">
    <text evidence="2">The sequence shown here is derived from an EMBL/GenBank/DDBJ whole genome shotgun (WGS) entry which is preliminary data.</text>
</comment>
<accession>A0A2H0X718</accession>
<keyword evidence="1" id="KW-0812">Transmembrane</keyword>
<evidence type="ECO:0000256" key="1">
    <source>
        <dbReference type="SAM" id="Phobius"/>
    </source>
</evidence>
<dbReference type="EMBL" id="PEYW01000032">
    <property type="protein sequence ID" value="PIS20723.1"/>
    <property type="molecule type" value="Genomic_DNA"/>
</dbReference>
<feature type="transmembrane region" description="Helical" evidence="1">
    <location>
        <begin position="31"/>
        <end position="54"/>
    </location>
</feature>
<name>A0A2H0X718_UNCKA</name>
<dbReference type="Pfam" id="PF04307">
    <property type="entry name" value="YdjM"/>
    <property type="match status" value="1"/>
</dbReference>
<reference evidence="3" key="1">
    <citation type="submission" date="2017-09" db="EMBL/GenBank/DDBJ databases">
        <title>Depth-based differentiation of microbial function through sediment-hosted aquifers and enrichment of novel symbionts in the deep terrestrial subsurface.</title>
        <authorList>
            <person name="Probst A.J."/>
            <person name="Ladd B."/>
            <person name="Jarett J.K."/>
            <person name="Geller-Mcgrath D.E."/>
            <person name="Sieber C.M.K."/>
            <person name="Emerson J.B."/>
            <person name="Anantharaman K."/>
            <person name="Thomas B.C."/>
            <person name="Malmstrom R."/>
            <person name="Stieglmeier M."/>
            <person name="Klingl A."/>
            <person name="Woyke T."/>
            <person name="Ryan C.M."/>
            <person name="Banfield J.F."/>
        </authorList>
    </citation>
    <scope>NUCLEOTIDE SEQUENCE [LARGE SCALE GENOMIC DNA]</scope>
</reference>
<evidence type="ECO:0008006" key="4">
    <source>
        <dbReference type="Google" id="ProtNLM"/>
    </source>
</evidence>
<dbReference type="Proteomes" id="UP000231414">
    <property type="component" value="Unassembled WGS sequence"/>
</dbReference>
<feature type="transmembrane region" description="Helical" evidence="1">
    <location>
        <begin position="66"/>
        <end position="88"/>
    </location>
</feature>
<keyword evidence="1" id="KW-1133">Transmembrane helix</keyword>
<evidence type="ECO:0000313" key="3">
    <source>
        <dbReference type="Proteomes" id="UP000231414"/>
    </source>
</evidence>
<sequence length="174" mass="19557">MSTIIGHILAGTTIGLAVKPPAKKERLAKEWALQIIYAIFFSILADFDVALGLISGGTIFSLHRQGTHTLIFAAGVTFIIYIGIRWILKRGPKKAWHWSSITCLAMVCHLILDYWVQPLYLREGMHIYNGQERTVWEAFLPLLRGDGPSVLLKEVAMFVPLIVIAFIARLRSKN</sequence>
<feature type="transmembrane region" description="Helical" evidence="1">
    <location>
        <begin position="150"/>
        <end position="168"/>
    </location>
</feature>
<dbReference type="InterPro" id="IPR007404">
    <property type="entry name" value="YdjM-like"/>
</dbReference>
<organism evidence="2 3">
    <name type="scientific">candidate division WWE3 bacterium CG08_land_8_20_14_0_20_43_13</name>
    <dbReference type="NCBI Taxonomy" id="1975087"/>
    <lineage>
        <taxon>Bacteria</taxon>
        <taxon>Katanobacteria</taxon>
    </lineage>
</organism>
<protein>
    <recommendedName>
        <fullName evidence="4">Metal-dependent hydrolase</fullName>
    </recommendedName>
</protein>